<feature type="transmembrane region" description="Helical" evidence="1">
    <location>
        <begin position="432"/>
        <end position="450"/>
    </location>
</feature>
<feature type="transmembrane region" description="Helical" evidence="1">
    <location>
        <begin position="462"/>
        <end position="485"/>
    </location>
</feature>
<evidence type="ECO:0000313" key="2">
    <source>
        <dbReference type="EMBL" id="CRZ10894.1"/>
    </source>
</evidence>
<evidence type="ECO:0000256" key="1">
    <source>
        <dbReference type="SAM" id="Phobius"/>
    </source>
</evidence>
<keyword evidence="1" id="KW-0812">Transmembrane</keyword>
<accession>A0A0H5RQA9</accession>
<proteinExistence type="predicted"/>
<dbReference type="EMBL" id="HACM01010452">
    <property type="protein sequence ID" value="CRZ10894.1"/>
    <property type="molecule type" value="Transcribed_RNA"/>
</dbReference>
<name>A0A0H5RQA9_9EUKA</name>
<protein>
    <submittedName>
        <fullName evidence="2">Uncharacterized protein</fullName>
    </submittedName>
</protein>
<reference evidence="2" key="1">
    <citation type="submission" date="2015-04" db="EMBL/GenBank/DDBJ databases">
        <title>The genome sequence of the plant pathogenic Rhizarian Plasmodiophora brassicae reveals insights in its biotrophic life cycle and the origin of chitin synthesis.</title>
        <authorList>
            <person name="Schwelm A."/>
            <person name="Fogelqvist J."/>
            <person name="Knaust A."/>
            <person name="Julke S."/>
            <person name="Lilja T."/>
            <person name="Dhandapani V."/>
            <person name="Bonilla-Rosso G."/>
            <person name="Karlsson M."/>
            <person name="Shevchenko A."/>
            <person name="Choi S.R."/>
            <person name="Kim H.G."/>
            <person name="Park J.Y."/>
            <person name="Lim Y.P."/>
            <person name="Ludwig-Muller J."/>
            <person name="Dixelius C."/>
        </authorList>
    </citation>
    <scope>NUCLEOTIDE SEQUENCE</scope>
    <source>
        <tissue evidence="2">Potato root galls</tissue>
    </source>
</reference>
<dbReference type="AlphaFoldDB" id="A0A0H5RQA9"/>
<keyword evidence="1" id="KW-1133">Transmembrane helix</keyword>
<keyword evidence="1" id="KW-0472">Membrane</keyword>
<sequence>MPAVSGARTGRHDVSSSIDIADLLVRAQSDPELHHRIETDSDLSLARDLLFNDRFATADRADDLLDQADCGPVCSIALYCRLLDPGSVDDAVIRYRSLMTLYSLSYHHLYANLISSHIRVLIQRKGDIMLYASYLLYRLPLVIARLEHDRRPNASSSQLNDVELAIASITPFPLLTTAQMISNVTWFDALVNVLSSHSLIRFESLNSIGLQLFPLENHNPPVPLPPQFSHADSIVCSSSSDLVAVVDAICSADVGTGLTTDLIPELIDLALTQPIMIPRLQHLVVGKLIPRLVAPEFRLCLSTLNASLARLTTQSAIDIIAMHGQLREFTDALLAQWIGRADAIIQVDDLRQYNHEIEVISRCQFILLYIMQTNPVPLAHLAEFRSKAVCGPATPLPDEVKQIGIALANVTSSTSPEASSWGDAIRLTASTYPLTMIICAVRFAILPNMYAKMQEQEKYFMFLRVLVMSFPFLSTTIVDFLAMSLTTDIAAKKSIAPHFSAWQCVLNATRRLSVPVILQIYKEKIAQVLAGAETIEADFAASVGSGHLVSMIRGSDCRFFFLKHARFLLKSHYMNMSAAWKDIDLHSPIFRYCLDKLGPSDFVETLVAGLIVRAHDPQSNSSDSARIPQLRTQEIVAAIICAAGGRRLARLAVTTTLNKAPTAVCLALVLTDAAEDDFLLVWNALFNDMESAFDVNGSSYHAATLLSCCPRAMNAFHMTNGHIRLAEAFQEPERTFPFLSPSNPDHCQLVQRLLHQSQTRKDDPFDCDVPDESFSVPSLVHLFKSIANR</sequence>
<organism evidence="2">
    <name type="scientific">Spongospora subterranea</name>
    <dbReference type="NCBI Taxonomy" id="70186"/>
    <lineage>
        <taxon>Eukaryota</taxon>
        <taxon>Sar</taxon>
        <taxon>Rhizaria</taxon>
        <taxon>Endomyxa</taxon>
        <taxon>Phytomyxea</taxon>
        <taxon>Plasmodiophorida</taxon>
        <taxon>Plasmodiophoridae</taxon>
        <taxon>Spongospora</taxon>
    </lineage>
</organism>